<organism evidence="1">
    <name type="scientific">Hexamita inflata</name>
    <dbReference type="NCBI Taxonomy" id="28002"/>
    <lineage>
        <taxon>Eukaryota</taxon>
        <taxon>Metamonada</taxon>
        <taxon>Diplomonadida</taxon>
        <taxon>Hexamitidae</taxon>
        <taxon>Hexamitinae</taxon>
        <taxon>Hexamita</taxon>
    </lineage>
</organism>
<dbReference type="Proteomes" id="UP001642409">
    <property type="component" value="Unassembled WGS sequence"/>
</dbReference>
<accession>A0AA86Q4T6</accession>
<evidence type="ECO:0000313" key="2">
    <source>
        <dbReference type="EMBL" id="CAL6030455.1"/>
    </source>
</evidence>
<protein>
    <submittedName>
        <fullName evidence="1">Uncharacterized protein</fullName>
    </submittedName>
</protein>
<gene>
    <name evidence="2" type="ORF">HINF_LOCUS33332</name>
    <name evidence="1" type="ORF">HINF_LOCUS38863</name>
</gene>
<comment type="caution">
    <text evidence="1">The sequence shown here is derived from an EMBL/GenBank/DDBJ whole genome shotgun (WGS) entry which is preliminary data.</text>
</comment>
<keyword evidence="3" id="KW-1185">Reference proteome</keyword>
<reference evidence="2 3" key="2">
    <citation type="submission" date="2024-07" db="EMBL/GenBank/DDBJ databases">
        <authorList>
            <person name="Akdeniz Z."/>
        </authorList>
    </citation>
    <scope>NUCLEOTIDE SEQUENCE [LARGE SCALE GENOMIC DNA]</scope>
</reference>
<evidence type="ECO:0000313" key="3">
    <source>
        <dbReference type="Proteomes" id="UP001642409"/>
    </source>
</evidence>
<dbReference type="AlphaFoldDB" id="A0AA86Q4T6"/>
<reference evidence="1" key="1">
    <citation type="submission" date="2023-06" db="EMBL/GenBank/DDBJ databases">
        <authorList>
            <person name="Kurt Z."/>
        </authorList>
    </citation>
    <scope>NUCLEOTIDE SEQUENCE</scope>
</reference>
<evidence type="ECO:0000313" key="1">
    <source>
        <dbReference type="EMBL" id="CAI9951218.1"/>
    </source>
</evidence>
<sequence>MGVILSDFDDTPQPQIIQMTPNFQQLAANLQNMQQQQPKQIQECKIDPNSLIRPNNTVMFTAEMDNYMFNQNIELLSKAFCILFKQAQNPGKLFDCFLTFEQPQLYFRWRIISYQLVKISSTVKRLTDGALLGISAANENATAQGVGYLVLRFCTNSGAAIYLCSESPSIAEITQQLNLYLNPARHFHIIQYNERQFSANTISEFLNNNLTQVHPEYKLFVETFNPMCQQFTLVCFKKQPQLQLSQFCTENELELLTFINNPNALNKLVDVTRFQLFPSHYKFLTPLFNIFLNPDIEKQVVLLQTMQAGHTMQTSVIKMHVVQKVITDFYGNQYLNKEYEGARNYINQYKSYLEQMNAAEQIQAPPITGQQDTQLEPEQIEIIAPQEDCNVQREEIIDELENTANMTEIVSITGEHKKIKRRKKAAKQAKVHQLPQTVVDLFVDSIVNEYMFSEQQKLRFNMNSHEFSFAKEYILGVNPEQNEINFKYLVSQIQQQMSQGDLAAIQRDANGETFLTISKQFVAGGK</sequence>
<dbReference type="EMBL" id="CAXDID020000115">
    <property type="protein sequence ID" value="CAL6030455.1"/>
    <property type="molecule type" value="Genomic_DNA"/>
</dbReference>
<dbReference type="EMBL" id="CATOUU010000822">
    <property type="protein sequence ID" value="CAI9951218.1"/>
    <property type="molecule type" value="Genomic_DNA"/>
</dbReference>
<proteinExistence type="predicted"/>
<name>A0AA86Q4T6_9EUKA</name>